<keyword evidence="3" id="KW-0309">Germination</keyword>
<gene>
    <name evidence="18" type="primary">pknB</name>
    <name evidence="18" type="ORF">GJU40_14495</name>
</gene>
<comment type="catalytic activity">
    <reaction evidence="10">
        <text>L-seryl-[protein] + ATP = O-phospho-L-seryl-[protein] + ADP + H(+)</text>
        <dbReference type="Rhea" id="RHEA:17989"/>
        <dbReference type="Rhea" id="RHEA-COMP:9863"/>
        <dbReference type="Rhea" id="RHEA-COMP:11604"/>
        <dbReference type="ChEBI" id="CHEBI:15378"/>
        <dbReference type="ChEBI" id="CHEBI:29999"/>
        <dbReference type="ChEBI" id="CHEBI:30616"/>
        <dbReference type="ChEBI" id="CHEBI:83421"/>
        <dbReference type="ChEBI" id="CHEBI:456216"/>
        <dbReference type="EC" id="2.7.11.1"/>
    </reaction>
</comment>
<dbReference type="Proteomes" id="UP000448867">
    <property type="component" value="Unassembled WGS sequence"/>
</dbReference>
<comment type="catalytic activity">
    <reaction evidence="9">
        <text>L-threonyl-[protein] + ATP = O-phospho-L-threonyl-[protein] + ADP + H(+)</text>
        <dbReference type="Rhea" id="RHEA:46608"/>
        <dbReference type="Rhea" id="RHEA-COMP:11060"/>
        <dbReference type="Rhea" id="RHEA-COMP:11605"/>
        <dbReference type="ChEBI" id="CHEBI:15378"/>
        <dbReference type="ChEBI" id="CHEBI:30013"/>
        <dbReference type="ChEBI" id="CHEBI:30616"/>
        <dbReference type="ChEBI" id="CHEBI:61977"/>
        <dbReference type="ChEBI" id="CHEBI:456216"/>
        <dbReference type="EC" id="2.7.11.1"/>
    </reaction>
</comment>
<evidence type="ECO:0000256" key="10">
    <source>
        <dbReference type="ARBA" id="ARBA00048679"/>
    </source>
</evidence>
<dbReference type="EMBL" id="WKKI01000032">
    <property type="protein sequence ID" value="MRX73355.1"/>
    <property type="molecule type" value="Genomic_DNA"/>
</dbReference>
<dbReference type="Gene3D" id="3.30.200.20">
    <property type="entry name" value="Phosphorylase Kinase, domain 1"/>
    <property type="match status" value="1"/>
</dbReference>
<evidence type="ECO:0000313" key="18">
    <source>
        <dbReference type="EMBL" id="MRX73355.1"/>
    </source>
</evidence>
<dbReference type="CDD" id="cd14014">
    <property type="entry name" value="STKc_PknB_like"/>
    <property type="match status" value="1"/>
</dbReference>
<dbReference type="InterPro" id="IPR008271">
    <property type="entry name" value="Ser/Thr_kinase_AS"/>
</dbReference>
<sequence>MLIGKRINGRYKIKEVIGGGGMANVYLAKDVILEREVALKVLRFDFANDDEFIRRFRREAQSATSLAHPNIVSIYDVGEEKDIYYIVMEYVDGTTLKQYIQQKAPLHPREAVNIMEQIVSAIAHAHDNQIVHRDIKPHNILIDGHGNVKVTDFGIAMALSSTTITQTNSVLGTVHYLSPEQARGGLATKKSDIYSLGIVLFELLTGRLPFDGESAISIALKHLQSETPSPKRWNSAVPQSVENIILKATAKDPFYRYESAEALEEDLTTAFRADRVDEKKLVIPVDDDVTKAIPVITDDKFSNKVTDDTLIHSPDKEEAVHNSSEITTKKKSKKKKKKKGKTAKILVSIFLILVLAAVSAFTVLPSVLLPKDIEVPDVSGQQYETAVSMLVESGFLVEDPILSDDEEVPEGDVIRTDPVRGAMAKEGSLVKIYKSSGKKRSVIEDYEGQNIDRVRSILDRRGFANIEVEEVFDESSPGTILDQDPAGGTEIVPSEEEIMFTVSKGPEAVTLRNLAGYSKEAVYAYEEDKGISMIESEEYSDTVPRGQVISQNPAAGESVMPGDRVNVVFSLGPQERPVKSVVKTIDIPFDEEYGEEAGVRISIDDAEHSISDPFEEFTITESTSRTIEFKIGADQKAYYQVMINDKVIQSDTIPYPE</sequence>
<dbReference type="PROSITE" id="PS50011">
    <property type="entry name" value="PROTEIN_KINASE_DOM"/>
    <property type="match status" value="1"/>
</dbReference>
<evidence type="ECO:0000256" key="13">
    <source>
        <dbReference type="PROSITE-ProRule" id="PRU10141"/>
    </source>
</evidence>
<dbReference type="InterPro" id="IPR011009">
    <property type="entry name" value="Kinase-like_dom_sf"/>
</dbReference>
<comment type="subcellular location">
    <subcellularLocation>
        <location evidence="11">Spore membrane</location>
        <topology evidence="11">Single-pass type II membrane protein</topology>
    </subcellularLocation>
</comment>
<feature type="domain" description="PASTA" evidence="17">
    <location>
        <begin position="369"/>
        <end position="436"/>
    </location>
</feature>
<proteinExistence type="predicted"/>
<feature type="binding site" evidence="13">
    <location>
        <position position="40"/>
    </location>
    <ligand>
        <name>ATP</name>
        <dbReference type="ChEBI" id="CHEBI:30616"/>
    </ligand>
</feature>
<dbReference type="Gene3D" id="2.60.40.2560">
    <property type="match status" value="1"/>
</dbReference>
<evidence type="ECO:0000256" key="7">
    <source>
        <dbReference type="ARBA" id="ARBA00022840"/>
    </source>
</evidence>
<dbReference type="AlphaFoldDB" id="A0A7X2LY90"/>
<evidence type="ECO:0000256" key="6">
    <source>
        <dbReference type="ARBA" id="ARBA00022777"/>
    </source>
</evidence>
<protein>
    <recommendedName>
        <fullName evidence="12">Serine/threonine-protein kinase PrkC</fullName>
        <ecNumber evidence="1">2.7.11.1</ecNumber>
    </recommendedName>
</protein>
<evidence type="ECO:0000256" key="4">
    <source>
        <dbReference type="ARBA" id="ARBA00022679"/>
    </source>
</evidence>
<dbReference type="Gene3D" id="3.30.10.20">
    <property type="match status" value="3"/>
</dbReference>
<evidence type="ECO:0000256" key="5">
    <source>
        <dbReference type="ARBA" id="ARBA00022741"/>
    </source>
</evidence>
<evidence type="ECO:0000256" key="3">
    <source>
        <dbReference type="ARBA" id="ARBA00022544"/>
    </source>
</evidence>
<keyword evidence="19" id="KW-1185">Reference proteome</keyword>
<keyword evidence="7 13" id="KW-0067">ATP-binding</keyword>
<dbReference type="FunFam" id="3.30.200.20:FF:000035">
    <property type="entry name" value="Serine/threonine protein kinase Stk1"/>
    <property type="match status" value="1"/>
</dbReference>
<dbReference type="InterPro" id="IPR005543">
    <property type="entry name" value="PASTA_dom"/>
</dbReference>
<dbReference type="GO" id="GO:0007165">
    <property type="term" value="P:signal transduction"/>
    <property type="evidence" value="ECO:0007669"/>
    <property type="project" value="UniProtKB-ARBA"/>
</dbReference>
<keyword evidence="6 18" id="KW-0418">Kinase</keyword>
<dbReference type="SUPFAM" id="SSF56112">
    <property type="entry name" value="Protein kinase-like (PK-like)"/>
    <property type="match status" value="1"/>
</dbReference>
<dbReference type="Pfam" id="PF03793">
    <property type="entry name" value="PASTA"/>
    <property type="match status" value="3"/>
</dbReference>
<dbReference type="PROSITE" id="PS51178">
    <property type="entry name" value="PASTA"/>
    <property type="match status" value="3"/>
</dbReference>
<dbReference type="SMART" id="SM00220">
    <property type="entry name" value="S_TKc"/>
    <property type="match status" value="1"/>
</dbReference>
<feature type="domain" description="PASTA" evidence="17">
    <location>
        <begin position="437"/>
        <end position="504"/>
    </location>
</feature>
<dbReference type="SMART" id="SM00740">
    <property type="entry name" value="PASTA"/>
    <property type="match status" value="3"/>
</dbReference>
<dbReference type="Gene3D" id="1.10.510.10">
    <property type="entry name" value="Transferase(Phosphotransferase) domain 1"/>
    <property type="match status" value="1"/>
</dbReference>
<evidence type="ECO:0000256" key="8">
    <source>
        <dbReference type="ARBA" id="ARBA00022968"/>
    </source>
</evidence>
<feature type="region of interest" description="Disordered" evidence="14">
    <location>
        <begin position="312"/>
        <end position="335"/>
    </location>
</feature>
<dbReference type="Pfam" id="PF00069">
    <property type="entry name" value="Pkinase"/>
    <property type="match status" value="1"/>
</dbReference>
<evidence type="ECO:0000256" key="14">
    <source>
        <dbReference type="SAM" id="MobiDB-lite"/>
    </source>
</evidence>
<organism evidence="18 19">
    <name type="scientific">Metabacillus lacus</name>
    <dbReference type="NCBI Taxonomy" id="1983721"/>
    <lineage>
        <taxon>Bacteria</taxon>
        <taxon>Bacillati</taxon>
        <taxon>Bacillota</taxon>
        <taxon>Bacilli</taxon>
        <taxon>Bacillales</taxon>
        <taxon>Bacillaceae</taxon>
        <taxon>Metabacillus</taxon>
    </lineage>
</organism>
<dbReference type="InterPro" id="IPR000719">
    <property type="entry name" value="Prot_kinase_dom"/>
</dbReference>
<dbReference type="CDD" id="cd06577">
    <property type="entry name" value="PASTA_pknB"/>
    <property type="match status" value="3"/>
</dbReference>
<keyword evidence="5 13" id="KW-0547">Nucleotide-binding</keyword>
<accession>A0A7X2LY90</accession>
<keyword evidence="15" id="KW-0812">Transmembrane</keyword>
<evidence type="ECO:0000256" key="12">
    <source>
        <dbReference type="ARBA" id="ARBA00070041"/>
    </source>
</evidence>
<dbReference type="NCBIfam" id="NF033483">
    <property type="entry name" value="PknB_PASTA_kin"/>
    <property type="match status" value="1"/>
</dbReference>
<feature type="transmembrane region" description="Helical" evidence="15">
    <location>
        <begin position="345"/>
        <end position="369"/>
    </location>
</feature>
<dbReference type="PROSITE" id="PS00107">
    <property type="entry name" value="PROTEIN_KINASE_ATP"/>
    <property type="match status" value="1"/>
</dbReference>
<keyword evidence="15" id="KW-0472">Membrane</keyword>
<keyword evidence="2" id="KW-0723">Serine/threonine-protein kinase</keyword>
<dbReference type="InterPro" id="IPR017441">
    <property type="entry name" value="Protein_kinase_ATP_BS"/>
</dbReference>
<evidence type="ECO:0000256" key="2">
    <source>
        <dbReference type="ARBA" id="ARBA00022527"/>
    </source>
</evidence>
<evidence type="ECO:0000256" key="15">
    <source>
        <dbReference type="SAM" id="Phobius"/>
    </source>
</evidence>
<comment type="caution">
    <text evidence="18">The sequence shown here is derived from an EMBL/GenBank/DDBJ whole genome shotgun (WGS) entry which is preliminary data.</text>
</comment>
<keyword evidence="8" id="KW-0735">Signal-anchor</keyword>
<dbReference type="FunFam" id="1.10.510.10:FF:000021">
    <property type="entry name" value="Serine/threonine protein kinase"/>
    <property type="match status" value="1"/>
</dbReference>
<dbReference type="EC" id="2.7.11.1" evidence="1"/>
<evidence type="ECO:0000256" key="1">
    <source>
        <dbReference type="ARBA" id="ARBA00012513"/>
    </source>
</evidence>
<feature type="domain" description="PASTA" evidence="17">
    <location>
        <begin position="505"/>
        <end position="571"/>
    </location>
</feature>
<evidence type="ECO:0000256" key="9">
    <source>
        <dbReference type="ARBA" id="ARBA00047899"/>
    </source>
</evidence>
<dbReference type="GO" id="GO:0005524">
    <property type="term" value="F:ATP binding"/>
    <property type="evidence" value="ECO:0007669"/>
    <property type="project" value="UniProtKB-UniRule"/>
</dbReference>
<dbReference type="PANTHER" id="PTHR43289:SF34">
    <property type="entry name" value="SERINE_THREONINE-PROTEIN KINASE YBDM-RELATED"/>
    <property type="match status" value="1"/>
</dbReference>
<dbReference type="GO" id="GO:0004674">
    <property type="term" value="F:protein serine/threonine kinase activity"/>
    <property type="evidence" value="ECO:0007669"/>
    <property type="project" value="UniProtKB-KW"/>
</dbReference>
<keyword evidence="4" id="KW-0808">Transferase</keyword>
<reference evidence="18 19" key="1">
    <citation type="submission" date="2019-11" db="EMBL/GenBank/DDBJ databases">
        <title>Bacillus lacus genome.</title>
        <authorList>
            <person name="Allen C.J."/>
            <person name="Newman J.D."/>
        </authorList>
    </citation>
    <scope>NUCLEOTIDE SEQUENCE [LARGE SCALE GENOMIC DNA]</scope>
    <source>
        <strain evidence="18 19">KCTC 33946</strain>
    </source>
</reference>
<evidence type="ECO:0000259" key="17">
    <source>
        <dbReference type="PROSITE" id="PS51178"/>
    </source>
</evidence>
<evidence type="ECO:0000259" key="16">
    <source>
        <dbReference type="PROSITE" id="PS50011"/>
    </source>
</evidence>
<dbReference type="PROSITE" id="PS00108">
    <property type="entry name" value="PROTEIN_KINASE_ST"/>
    <property type="match status" value="1"/>
</dbReference>
<dbReference type="GO" id="GO:0009847">
    <property type="term" value="P:spore germination"/>
    <property type="evidence" value="ECO:0007669"/>
    <property type="project" value="UniProtKB-ARBA"/>
</dbReference>
<feature type="domain" description="Protein kinase" evidence="16">
    <location>
        <begin position="11"/>
        <end position="271"/>
    </location>
</feature>
<dbReference type="GO" id="GO:0071224">
    <property type="term" value="P:cellular response to peptidoglycan"/>
    <property type="evidence" value="ECO:0007669"/>
    <property type="project" value="UniProtKB-ARBA"/>
</dbReference>
<keyword evidence="15" id="KW-1133">Transmembrane helix</keyword>
<dbReference type="RefSeq" id="WP_343031567.1">
    <property type="nucleotide sequence ID" value="NZ_WKKI01000032.1"/>
</dbReference>
<evidence type="ECO:0000256" key="11">
    <source>
        <dbReference type="ARBA" id="ARBA00060432"/>
    </source>
</evidence>
<evidence type="ECO:0000313" key="19">
    <source>
        <dbReference type="Proteomes" id="UP000448867"/>
    </source>
</evidence>
<dbReference type="PANTHER" id="PTHR43289">
    <property type="entry name" value="MITOGEN-ACTIVATED PROTEIN KINASE KINASE KINASE 20-RELATED"/>
    <property type="match status" value="1"/>
</dbReference>
<name>A0A7X2LY90_9BACI</name>